<name>A0A4S2BIA4_9LACO</name>
<sequence length="442" mass="52706">MDKDTWFNNKKIIQKSKKSYAHFDLRTNITKVRNYITQPEKIAHHGFYPFIKYKLVYKKFSKEKGKEYVKERIICYAAHIDRCIYQYYSALLNEKYNLRLKQEGINLIPVAYRTNLHCNNIEIFHNIVKFIKNQSSCYIMIGDFTDFFDKIDHLYLKKQLCNLLEVNTLTQDYYAIFKSVTQYNSWELKDILNLNHLKNTKADVKKLNTKNRILSRKLFKMYRKHIHCNKSGKGIPQGSPISACLANIYMLELDKKINDFVQSRGGMYRRYSDDFVIILPIQSQTQQDIEEIITLFDKWKKEGILELQSEKTQVFKLNKKNHLKNIGHLFIPKLNESKHKINFLGFSFDGKQVVIRDKAISKYYYRMRHKAIGIARKYNRKNGYKGSDKLYRLYSERGEYGKGNFLTYVRRVKKNFPNDPIDTPTKNNMVKIRKTLEHYKSN</sequence>
<dbReference type="InterPro" id="IPR000477">
    <property type="entry name" value="RT_dom"/>
</dbReference>
<dbReference type="Proteomes" id="UP000309117">
    <property type="component" value="Unassembled WGS sequence"/>
</dbReference>
<proteinExistence type="predicted"/>
<dbReference type="SUPFAM" id="SSF56672">
    <property type="entry name" value="DNA/RNA polymerases"/>
    <property type="match status" value="1"/>
</dbReference>
<dbReference type="PROSITE" id="PS50878">
    <property type="entry name" value="RT_POL"/>
    <property type="match status" value="1"/>
</dbReference>
<dbReference type="PANTHER" id="PTHR34047:SF8">
    <property type="entry name" value="PROTEIN YKFC"/>
    <property type="match status" value="1"/>
</dbReference>
<dbReference type="RefSeq" id="WP_004040485.1">
    <property type="nucleotide sequence ID" value="NZ_AQFR02000003.1"/>
</dbReference>
<evidence type="ECO:0000313" key="3">
    <source>
        <dbReference type="Proteomes" id="UP000309117"/>
    </source>
</evidence>
<dbReference type="InterPro" id="IPR043502">
    <property type="entry name" value="DNA/RNA_pol_sf"/>
</dbReference>
<dbReference type="Pfam" id="PF00078">
    <property type="entry name" value="RVT_1"/>
    <property type="match status" value="1"/>
</dbReference>
<feature type="domain" description="Reverse transcriptase" evidence="1">
    <location>
        <begin position="1"/>
        <end position="348"/>
    </location>
</feature>
<dbReference type="PANTHER" id="PTHR34047">
    <property type="entry name" value="NUCLEAR INTRON MATURASE 1, MITOCHONDRIAL-RELATED"/>
    <property type="match status" value="1"/>
</dbReference>
<accession>A0A4S2BIA4</accession>
<gene>
    <name evidence="2" type="ORF">E5351_06695</name>
</gene>
<evidence type="ECO:0000313" key="2">
    <source>
        <dbReference type="EMBL" id="TGY14013.1"/>
    </source>
</evidence>
<comment type="caution">
    <text evidence="2">The sequence shown here is derived from an EMBL/GenBank/DDBJ whole genome shotgun (WGS) entry which is preliminary data.</text>
</comment>
<dbReference type="InterPro" id="IPR051083">
    <property type="entry name" value="GrpII_Intron_Splice-Mob/Def"/>
</dbReference>
<evidence type="ECO:0000259" key="1">
    <source>
        <dbReference type="PROSITE" id="PS50878"/>
    </source>
</evidence>
<dbReference type="CDD" id="cd01651">
    <property type="entry name" value="RT_G2_intron"/>
    <property type="match status" value="1"/>
</dbReference>
<dbReference type="AlphaFoldDB" id="A0A4S2BIA4"/>
<reference evidence="2 3" key="1">
    <citation type="submission" date="2019-04" db="EMBL/GenBank/DDBJ databases">
        <title>Microbes associate with the intestines of laboratory mice.</title>
        <authorList>
            <person name="Navarre W."/>
            <person name="Wong E."/>
            <person name="Huang K."/>
            <person name="Tropini C."/>
            <person name="Ng K."/>
            <person name="Yu B."/>
        </authorList>
    </citation>
    <scope>NUCLEOTIDE SEQUENCE [LARGE SCALE GENOMIC DNA]</scope>
    <source>
        <strain evidence="2 3">NM61_E11</strain>
    </source>
</reference>
<organism evidence="2 3">
    <name type="scientific">Lactobacillus intestinalis</name>
    <dbReference type="NCBI Taxonomy" id="151781"/>
    <lineage>
        <taxon>Bacteria</taxon>
        <taxon>Bacillati</taxon>
        <taxon>Bacillota</taxon>
        <taxon>Bacilli</taxon>
        <taxon>Lactobacillales</taxon>
        <taxon>Lactobacillaceae</taxon>
        <taxon>Lactobacillus</taxon>
    </lineage>
</organism>
<dbReference type="EMBL" id="SRYV01000011">
    <property type="protein sequence ID" value="TGY14013.1"/>
    <property type="molecule type" value="Genomic_DNA"/>
</dbReference>
<protein>
    <recommendedName>
        <fullName evidence="1">Reverse transcriptase domain-containing protein</fullName>
    </recommendedName>
</protein>